<keyword evidence="1" id="KW-0696">RNA-directed RNA polymerase</keyword>
<dbReference type="Pfam" id="PF05183">
    <property type="entry name" value="RdRP"/>
    <property type="match status" value="1"/>
</dbReference>
<evidence type="ECO:0000313" key="3">
    <source>
        <dbReference type="EMBL" id="KAJ7085730.1"/>
    </source>
</evidence>
<organism evidence="3 4">
    <name type="scientific">Mycena belliarum</name>
    <dbReference type="NCBI Taxonomy" id="1033014"/>
    <lineage>
        <taxon>Eukaryota</taxon>
        <taxon>Fungi</taxon>
        <taxon>Dikarya</taxon>
        <taxon>Basidiomycota</taxon>
        <taxon>Agaricomycotina</taxon>
        <taxon>Agaricomycetes</taxon>
        <taxon>Agaricomycetidae</taxon>
        <taxon>Agaricales</taxon>
        <taxon>Marasmiineae</taxon>
        <taxon>Mycenaceae</taxon>
        <taxon>Mycena</taxon>
    </lineage>
</organism>
<keyword evidence="1" id="KW-0694">RNA-binding</keyword>
<accession>A0AAD6XT92</accession>
<sequence length="1267" mass="143540">MAGIRLTFLPTTADQYDVTVAIARVLHSDDFRSFAKDAAEPVADPDSPASRRLLNFAVTLNQSTVGITRNDGSGTLTLPSGEVRSKFLEWVVKRKNPIKVNGQKIRLQRDFHGTRENEALTLSKTPYVDPDIEKEHQRKLFELAEALRVDVVQFGFYYRDYPAKPIPDNKPPPLRKFSTEWERQYFDTSTPSKRRSGSPGPPSGVAWLRFNYDHRVICIQLGDESTEYLGANINITFASISRIALGYDPKPYVCFDTLTPPVLEGIKFHRTITGDEALDSKKSKTRIGSLEPGHLRVAPYAQQLRIVLYNDTNRDMVREFGDLCLKAGLPKTILAFFNPPYILEASQCNFFSAKRLHRLEVQCRKLDWAVAFQIEALLHNALLHTDEIDQIFPQIEQLSRRKGNAYVGMFLQEFHKVLRVKSLRESPILCFSRILRTFVANPVSTQPGTFNCCHVTVTPTRMILEGPYPIQSNRIIRKYHRYEDNFLRVDFRDEDKLQYRWAREVDGSHFVRDRVGGILKKGLFIGGRKFEFLAYSTSALRSHAVWFMNPFKDDTGSWVTSEVIRKDVGDFAGTPLLKCPSKYAARLAQAFTATDPSVRIDRNQWQEVPDLIVPGHENDKKLHSKYVYTDGVGTISRRLGDMIWQALCEARHYTGTRSIQPSAYQIRFLGFKGVVSVDDELDNHPDGILMRLRPSMKKFESDDFTASSAEIEIAMAFEKANTAYLNRPMVMALEDRGVRQAAFRKLQDLAVANARTIDDSISQFRAVLRDHSLGNVFRLSFLLQQFEERLGLDLQAKHRTPGVDNEFFSQLRQVAMNDVLRDIKHSARIPIPESYLLVGVADEGPAYVHAGYQNVYELPPGKIYACIHRREDEDPVWLEGSCTISRSPITHLGDVQRVQAIGKPPDGMLCLFAGMKNVVVLSSLDPHRSLASCLGGGDLDSDMYSVIQYAPLLPPNQEKPASYPDGDTLTLDRDSIVDDICDFIVEYINSDVLGLLSDRLLIIADQSREGMHDEDCKKLAALCSHAVDYPKQGIPVDLDNNRLPRTLIRCKPDWHAAEVVSPRETDYYRSDKALGDLFRAIQLEEPKPLSSDDGAETDAGVINYAASNPISFALARMIERIIPNFPPPDGTCPDAVAVFQKYAHELRYISVTHTLTTEPGVKLLEAEIVCGTILSKCSQKRWRSDCIYRMRYHAQTVVRDIQKQLFPREKASDSSLENLHVSLQRAWNAWDFSLRHEKEFGAKSFGLIALGIIFDCWQMLESKLPLV</sequence>
<dbReference type="GO" id="GO:0003968">
    <property type="term" value="F:RNA-directed RNA polymerase activity"/>
    <property type="evidence" value="ECO:0007669"/>
    <property type="project" value="UniProtKB-KW"/>
</dbReference>
<dbReference type="PANTHER" id="PTHR23079:SF55">
    <property type="entry name" value="RNA-DIRECTED RNA POLYMERASE"/>
    <property type="match status" value="1"/>
</dbReference>
<dbReference type="InterPro" id="IPR007855">
    <property type="entry name" value="RDRP"/>
</dbReference>
<proteinExistence type="inferred from homology"/>
<comment type="similarity">
    <text evidence="1">Belongs to the RdRP family.</text>
</comment>
<keyword evidence="4" id="KW-1185">Reference proteome</keyword>
<dbReference type="Proteomes" id="UP001222325">
    <property type="component" value="Unassembled WGS sequence"/>
</dbReference>
<evidence type="ECO:0000259" key="2">
    <source>
        <dbReference type="Pfam" id="PF05183"/>
    </source>
</evidence>
<feature type="domain" description="RDRP core" evidence="2">
    <location>
        <begin position="457"/>
        <end position="1081"/>
    </location>
</feature>
<dbReference type="GO" id="GO:0003723">
    <property type="term" value="F:RNA binding"/>
    <property type="evidence" value="ECO:0007669"/>
    <property type="project" value="UniProtKB-KW"/>
</dbReference>
<dbReference type="AlphaFoldDB" id="A0AAD6XT92"/>
<evidence type="ECO:0000313" key="4">
    <source>
        <dbReference type="Proteomes" id="UP001222325"/>
    </source>
</evidence>
<dbReference type="EC" id="2.7.7.48" evidence="1"/>
<gene>
    <name evidence="3" type="ORF">B0H15DRAFT_846142</name>
</gene>
<evidence type="ECO:0000256" key="1">
    <source>
        <dbReference type="RuleBase" id="RU363098"/>
    </source>
</evidence>
<comment type="catalytic activity">
    <reaction evidence="1">
        <text>RNA(n) + a ribonucleoside 5'-triphosphate = RNA(n+1) + diphosphate</text>
        <dbReference type="Rhea" id="RHEA:21248"/>
        <dbReference type="Rhea" id="RHEA-COMP:14527"/>
        <dbReference type="Rhea" id="RHEA-COMP:17342"/>
        <dbReference type="ChEBI" id="CHEBI:33019"/>
        <dbReference type="ChEBI" id="CHEBI:61557"/>
        <dbReference type="ChEBI" id="CHEBI:140395"/>
        <dbReference type="EC" id="2.7.7.48"/>
    </reaction>
</comment>
<keyword evidence="1" id="KW-0808">Transferase</keyword>
<reference evidence="3" key="1">
    <citation type="submission" date="2023-03" db="EMBL/GenBank/DDBJ databases">
        <title>Massive genome expansion in bonnet fungi (Mycena s.s.) driven by repeated elements and novel gene families across ecological guilds.</title>
        <authorList>
            <consortium name="Lawrence Berkeley National Laboratory"/>
            <person name="Harder C.B."/>
            <person name="Miyauchi S."/>
            <person name="Viragh M."/>
            <person name="Kuo A."/>
            <person name="Thoen E."/>
            <person name="Andreopoulos B."/>
            <person name="Lu D."/>
            <person name="Skrede I."/>
            <person name="Drula E."/>
            <person name="Henrissat B."/>
            <person name="Morin E."/>
            <person name="Kohler A."/>
            <person name="Barry K."/>
            <person name="LaButti K."/>
            <person name="Morin E."/>
            <person name="Salamov A."/>
            <person name="Lipzen A."/>
            <person name="Mereny Z."/>
            <person name="Hegedus B."/>
            <person name="Baldrian P."/>
            <person name="Stursova M."/>
            <person name="Weitz H."/>
            <person name="Taylor A."/>
            <person name="Grigoriev I.V."/>
            <person name="Nagy L.G."/>
            <person name="Martin F."/>
            <person name="Kauserud H."/>
        </authorList>
    </citation>
    <scope>NUCLEOTIDE SEQUENCE</scope>
    <source>
        <strain evidence="3">CBHHK173m</strain>
    </source>
</reference>
<dbReference type="GO" id="GO:0031380">
    <property type="term" value="C:nuclear RNA-directed RNA polymerase complex"/>
    <property type="evidence" value="ECO:0007669"/>
    <property type="project" value="TreeGrafter"/>
</dbReference>
<keyword evidence="1" id="KW-0548">Nucleotidyltransferase</keyword>
<name>A0AAD6XT92_9AGAR</name>
<dbReference type="EMBL" id="JARJCN010000033">
    <property type="protein sequence ID" value="KAJ7085730.1"/>
    <property type="molecule type" value="Genomic_DNA"/>
</dbReference>
<dbReference type="PANTHER" id="PTHR23079">
    <property type="entry name" value="RNA-DEPENDENT RNA POLYMERASE"/>
    <property type="match status" value="1"/>
</dbReference>
<protein>
    <recommendedName>
        <fullName evidence="1">RNA-dependent RNA polymerase</fullName>
        <ecNumber evidence="1">2.7.7.48</ecNumber>
    </recommendedName>
</protein>
<dbReference type="InterPro" id="IPR057596">
    <property type="entry name" value="RDRP_core"/>
</dbReference>
<dbReference type="GO" id="GO:0030422">
    <property type="term" value="P:siRNA processing"/>
    <property type="evidence" value="ECO:0007669"/>
    <property type="project" value="TreeGrafter"/>
</dbReference>
<comment type="caution">
    <text evidence="3">The sequence shown here is derived from an EMBL/GenBank/DDBJ whole genome shotgun (WGS) entry which is preliminary data.</text>
</comment>